<dbReference type="Gene3D" id="3.40.30.10">
    <property type="entry name" value="Glutaredoxin"/>
    <property type="match status" value="1"/>
</dbReference>
<dbReference type="PANTHER" id="PTHR43640:SF1">
    <property type="entry name" value="THIOREDOXIN-DEPENDENT PEROXIREDOXIN"/>
    <property type="match status" value="1"/>
</dbReference>
<dbReference type="EMBL" id="CBTK010000260">
    <property type="protein sequence ID" value="CDH46363.1"/>
    <property type="molecule type" value="Genomic_DNA"/>
</dbReference>
<keyword evidence="3" id="KW-1185">Reference proteome</keyword>
<reference evidence="2 3" key="1">
    <citation type="journal article" date="2014" name="ISME J.">
        <title>Candidatus Competibacter-lineage genomes retrieved from metagenomes reveal functional metabolic diversity.</title>
        <authorList>
            <person name="McIlroy S.J."/>
            <person name="Albertsen M."/>
            <person name="Andresen E.K."/>
            <person name="Saunders A.M."/>
            <person name="Kristiansen R."/>
            <person name="Stokholm-Bjerregaard M."/>
            <person name="Nielsen K.L."/>
            <person name="Nielsen P.H."/>
        </authorList>
    </citation>
    <scope>NUCLEOTIDE SEQUENCE [LARGE SCALE GENOMIC DNA]</scope>
    <source>
        <strain evidence="2 3">Run_B_J11</strain>
    </source>
</reference>
<dbReference type="OrthoDB" id="9809746at2"/>
<dbReference type="PROSITE" id="PS51352">
    <property type="entry name" value="THIOREDOXIN_2"/>
    <property type="match status" value="1"/>
</dbReference>
<dbReference type="InterPro" id="IPR000866">
    <property type="entry name" value="AhpC/TSA"/>
</dbReference>
<evidence type="ECO:0000313" key="2">
    <source>
        <dbReference type="EMBL" id="CDH46363.1"/>
    </source>
</evidence>
<dbReference type="PANTHER" id="PTHR43640">
    <property type="entry name" value="OS07G0260300 PROTEIN"/>
    <property type="match status" value="1"/>
</dbReference>
<comment type="caution">
    <text evidence="2">The sequence shown here is derived from an EMBL/GenBank/DDBJ whole genome shotgun (WGS) entry which is preliminary data.</text>
</comment>
<evidence type="ECO:0000313" key="3">
    <source>
        <dbReference type="Proteomes" id="UP000019184"/>
    </source>
</evidence>
<dbReference type="InterPro" id="IPR047262">
    <property type="entry name" value="PRX-like1"/>
</dbReference>
<dbReference type="SUPFAM" id="SSF52833">
    <property type="entry name" value="Thioredoxin-like"/>
    <property type="match status" value="1"/>
</dbReference>
<dbReference type="GO" id="GO:0016209">
    <property type="term" value="F:antioxidant activity"/>
    <property type="evidence" value="ECO:0007669"/>
    <property type="project" value="InterPro"/>
</dbReference>
<name>A0A7U7GDX1_9GAMM</name>
<feature type="domain" description="Thioredoxin" evidence="1">
    <location>
        <begin position="9"/>
        <end position="165"/>
    </location>
</feature>
<gene>
    <name evidence="2" type="ORF">BN874_450001</name>
</gene>
<dbReference type="Pfam" id="PF00578">
    <property type="entry name" value="AhpC-TSA"/>
    <property type="match status" value="1"/>
</dbReference>
<dbReference type="InterPro" id="IPR036249">
    <property type="entry name" value="Thioredoxin-like_sf"/>
</dbReference>
<dbReference type="AlphaFoldDB" id="A0A7U7GDX1"/>
<dbReference type="GO" id="GO:0016491">
    <property type="term" value="F:oxidoreductase activity"/>
    <property type="evidence" value="ECO:0007669"/>
    <property type="project" value="InterPro"/>
</dbReference>
<evidence type="ECO:0000259" key="1">
    <source>
        <dbReference type="PROSITE" id="PS51352"/>
    </source>
</evidence>
<dbReference type="RefSeq" id="WP_034435044.1">
    <property type="nucleotide sequence ID" value="NZ_CBTK010000260.1"/>
</dbReference>
<protein>
    <submittedName>
        <fullName evidence="2">Alkyl hydroperoxide reductase/ Thiol specific antioxidant/ Mal allergen</fullName>
    </submittedName>
</protein>
<dbReference type="Proteomes" id="UP000019184">
    <property type="component" value="Unassembled WGS sequence"/>
</dbReference>
<sequence length="187" mass="19902">MAQVSSIMLPLGTTAPAFSLPEPATGNTVALADFATAPALLVLFICNHCPFVKHIQAELARFAREYQARGLAIVAISANDAADYPSDSPAKMAEEVKSAGYVFPYLYDESQAVAKAYQAACTPDFFLFDANRTLVYRGQFDGSRPGNTVPVNGADLRAAADAILAGQPISPNQKPSIGCNIKWKMGK</sequence>
<accession>A0A7U7GDX1</accession>
<dbReference type="InterPro" id="IPR013766">
    <property type="entry name" value="Thioredoxin_domain"/>
</dbReference>
<organism evidence="2 3">
    <name type="scientific">Candidatus Contendobacter odensis Run_B_J11</name>
    <dbReference type="NCBI Taxonomy" id="1400861"/>
    <lineage>
        <taxon>Bacteria</taxon>
        <taxon>Pseudomonadati</taxon>
        <taxon>Pseudomonadota</taxon>
        <taxon>Gammaproteobacteria</taxon>
        <taxon>Candidatus Competibacteraceae</taxon>
        <taxon>Candidatus Contendibacter</taxon>
    </lineage>
</organism>
<proteinExistence type="predicted"/>
<dbReference type="CDD" id="cd02969">
    <property type="entry name" value="PRX_like1"/>
    <property type="match status" value="1"/>
</dbReference>